<evidence type="ECO:0000256" key="5">
    <source>
        <dbReference type="ARBA" id="ARBA00022679"/>
    </source>
</evidence>
<dbReference type="SUPFAM" id="SSF55874">
    <property type="entry name" value="ATPase domain of HSP90 chaperone/DNA topoisomerase II/histidine kinase"/>
    <property type="match status" value="1"/>
</dbReference>
<feature type="domain" description="Histidine kinase" evidence="12">
    <location>
        <begin position="434"/>
        <end position="675"/>
    </location>
</feature>
<dbReference type="CDD" id="cd00082">
    <property type="entry name" value="HisKA"/>
    <property type="match status" value="1"/>
</dbReference>
<name>A0A1H9RR83_9RHOB</name>
<dbReference type="Gene3D" id="1.10.287.130">
    <property type="match status" value="1"/>
</dbReference>
<dbReference type="GO" id="GO:0000155">
    <property type="term" value="F:phosphorelay sensor kinase activity"/>
    <property type="evidence" value="ECO:0007669"/>
    <property type="project" value="InterPro"/>
</dbReference>
<keyword evidence="9" id="KW-0902">Two-component regulatory system</keyword>
<evidence type="ECO:0000256" key="10">
    <source>
        <dbReference type="ARBA" id="ARBA00023136"/>
    </source>
</evidence>
<comment type="subcellular location">
    <subcellularLocation>
        <location evidence="2">Membrane</location>
    </subcellularLocation>
</comment>
<dbReference type="EMBL" id="FOGU01000002">
    <property type="protein sequence ID" value="SER75302.1"/>
    <property type="molecule type" value="Genomic_DNA"/>
</dbReference>
<dbReference type="InterPro" id="IPR036097">
    <property type="entry name" value="HisK_dim/P_sf"/>
</dbReference>
<dbReference type="Pfam" id="PF12860">
    <property type="entry name" value="PAS_7"/>
    <property type="match status" value="1"/>
</dbReference>
<dbReference type="SUPFAM" id="SSF47384">
    <property type="entry name" value="Homodimeric domain of signal transducing histidine kinase"/>
    <property type="match status" value="1"/>
</dbReference>
<feature type="domain" description="CHASE" evidence="13">
    <location>
        <begin position="119"/>
        <end position="251"/>
    </location>
</feature>
<dbReference type="Gene3D" id="3.30.450.20">
    <property type="entry name" value="PAS domain"/>
    <property type="match status" value="1"/>
</dbReference>
<dbReference type="InterPro" id="IPR036890">
    <property type="entry name" value="HATPase_C_sf"/>
</dbReference>
<comment type="catalytic activity">
    <reaction evidence="1">
        <text>ATP + protein L-histidine = ADP + protein N-phospho-L-histidine.</text>
        <dbReference type="EC" id="2.7.13.3"/>
    </reaction>
</comment>
<dbReference type="InterPro" id="IPR006189">
    <property type="entry name" value="CHASE_dom"/>
</dbReference>
<evidence type="ECO:0000256" key="6">
    <source>
        <dbReference type="ARBA" id="ARBA00022692"/>
    </source>
</evidence>
<dbReference type="Pfam" id="PF02518">
    <property type="entry name" value="HATPase_c"/>
    <property type="match status" value="1"/>
</dbReference>
<dbReference type="EC" id="2.7.13.3" evidence="3"/>
<dbReference type="PROSITE" id="PS50109">
    <property type="entry name" value="HIS_KIN"/>
    <property type="match status" value="1"/>
</dbReference>
<evidence type="ECO:0000256" key="2">
    <source>
        <dbReference type="ARBA" id="ARBA00004370"/>
    </source>
</evidence>
<evidence type="ECO:0000256" key="8">
    <source>
        <dbReference type="ARBA" id="ARBA00022989"/>
    </source>
</evidence>
<dbReference type="InterPro" id="IPR042240">
    <property type="entry name" value="CHASE_sf"/>
</dbReference>
<dbReference type="SMART" id="SM01079">
    <property type="entry name" value="CHASE"/>
    <property type="match status" value="1"/>
</dbReference>
<dbReference type="Pfam" id="PF00512">
    <property type="entry name" value="HisKA"/>
    <property type="match status" value="1"/>
</dbReference>
<evidence type="ECO:0000256" key="7">
    <source>
        <dbReference type="ARBA" id="ARBA00022777"/>
    </source>
</evidence>
<dbReference type="PRINTS" id="PR00344">
    <property type="entry name" value="BCTRLSENSOR"/>
</dbReference>
<dbReference type="InterPro" id="IPR003594">
    <property type="entry name" value="HATPase_dom"/>
</dbReference>
<keyword evidence="15" id="KW-1185">Reference proteome</keyword>
<feature type="transmembrane region" description="Helical" evidence="11">
    <location>
        <begin position="18"/>
        <end position="38"/>
    </location>
</feature>
<dbReference type="Pfam" id="PF03924">
    <property type="entry name" value="CHASE"/>
    <property type="match status" value="1"/>
</dbReference>
<organism evidence="14 15">
    <name type="scientific">Tranquillimonas rosea</name>
    <dbReference type="NCBI Taxonomy" id="641238"/>
    <lineage>
        <taxon>Bacteria</taxon>
        <taxon>Pseudomonadati</taxon>
        <taxon>Pseudomonadota</taxon>
        <taxon>Alphaproteobacteria</taxon>
        <taxon>Rhodobacterales</taxon>
        <taxon>Roseobacteraceae</taxon>
        <taxon>Tranquillimonas</taxon>
    </lineage>
</organism>
<evidence type="ECO:0000313" key="14">
    <source>
        <dbReference type="EMBL" id="SER75302.1"/>
    </source>
</evidence>
<proteinExistence type="predicted"/>
<evidence type="ECO:0000259" key="13">
    <source>
        <dbReference type="PROSITE" id="PS50839"/>
    </source>
</evidence>
<dbReference type="InterPro" id="IPR005467">
    <property type="entry name" value="His_kinase_dom"/>
</dbReference>
<reference evidence="14 15" key="1">
    <citation type="submission" date="2016-10" db="EMBL/GenBank/DDBJ databases">
        <authorList>
            <person name="de Groot N.N."/>
        </authorList>
    </citation>
    <scope>NUCLEOTIDE SEQUENCE [LARGE SCALE GENOMIC DNA]</scope>
    <source>
        <strain evidence="14 15">DSM 23042</strain>
    </source>
</reference>
<keyword evidence="7 14" id="KW-0418">Kinase</keyword>
<gene>
    <name evidence="14" type="ORF">SAMN04490244_102420</name>
</gene>
<protein>
    <recommendedName>
        <fullName evidence="3">histidine kinase</fullName>
        <ecNumber evidence="3">2.7.13.3</ecNumber>
    </recommendedName>
</protein>
<keyword evidence="5" id="KW-0808">Transferase</keyword>
<feature type="transmembrane region" description="Helical" evidence="11">
    <location>
        <begin position="270"/>
        <end position="290"/>
    </location>
</feature>
<keyword evidence="4" id="KW-0597">Phosphoprotein</keyword>
<accession>A0A1H9RR83</accession>
<keyword evidence="10 11" id="KW-0472">Membrane</keyword>
<dbReference type="SMART" id="SM00387">
    <property type="entry name" value="HATPase_c"/>
    <property type="match status" value="1"/>
</dbReference>
<dbReference type="GO" id="GO:0016020">
    <property type="term" value="C:membrane"/>
    <property type="evidence" value="ECO:0007669"/>
    <property type="project" value="UniProtKB-SubCell"/>
</dbReference>
<evidence type="ECO:0000256" key="9">
    <source>
        <dbReference type="ARBA" id="ARBA00023012"/>
    </source>
</evidence>
<evidence type="ECO:0000256" key="1">
    <source>
        <dbReference type="ARBA" id="ARBA00000085"/>
    </source>
</evidence>
<dbReference type="InterPro" id="IPR003661">
    <property type="entry name" value="HisK_dim/P_dom"/>
</dbReference>
<dbReference type="Gene3D" id="3.30.450.350">
    <property type="entry name" value="CHASE domain"/>
    <property type="match status" value="1"/>
</dbReference>
<dbReference type="PROSITE" id="PS50839">
    <property type="entry name" value="CHASE"/>
    <property type="match status" value="1"/>
</dbReference>
<dbReference type="PANTHER" id="PTHR43047:SF64">
    <property type="entry name" value="HISTIDINE KINASE CONTAINING CHEY-HOMOLOGOUS RECEIVER DOMAIN AND PAS DOMAIN-RELATED"/>
    <property type="match status" value="1"/>
</dbReference>
<dbReference type="Proteomes" id="UP000198885">
    <property type="component" value="Unassembled WGS sequence"/>
</dbReference>
<evidence type="ECO:0000313" key="15">
    <source>
        <dbReference type="Proteomes" id="UP000198885"/>
    </source>
</evidence>
<dbReference type="SMART" id="SM00388">
    <property type="entry name" value="HisKA"/>
    <property type="match status" value="1"/>
</dbReference>
<evidence type="ECO:0000256" key="11">
    <source>
        <dbReference type="SAM" id="Phobius"/>
    </source>
</evidence>
<dbReference type="PANTHER" id="PTHR43047">
    <property type="entry name" value="TWO-COMPONENT HISTIDINE PROTEIN KINASE"/>
    <property type="match status" value="1"/>
</dbReference>
<dbReference type="Gene3D" id="3.30.565.10">
    <property type="entry name" value="Histidine kinase-like ATPase, C-terminal domain"/>
    <property type="match status" value="1"/>
</dbReference>
<evidence type="ECO:0000259" key="12">
    <source>
        <dbReference type="PROSITE" id="PS50109"/>
    </source>
</evidence>
<evidence type="ECO:0000256" key="4">
    <source>
        <dbReference type="ARBA" id="ARBA00022553"/>
    </source>
</evidence>
<dbReference type="InterPro" id="IPR004358">
    <property type="entry name" value="Sig_transdc_His_kin-like_C"/>
</dbReference>
<dbReference type="CDD" id="cd16922">
    <property type="entry name" value="HATPase_EvgS-ArcB-TorS-like"/>
    <property type="match status" value="1"/>
</dbReference>
<dbReference type="FunFam" id="3.30.565.10:FF:000010">
    <property type="entry name" value="Sensor histidine kinase RcsC"/>
    <property type="match status" value="1"/>
</dbReference>
<evidence type="ECO:0000256" key="3">
    <source>
        <dbReference type="ARBA" id="ARBA00012438"/>
    </source>
</evidence>
<sequence>MLVGLKSRLVSPTTQRRVLMGVLFTMAALVLALVGLRIEQLSYSAYLQDLKLSTTVDLIDVREGVEARIFEDMLILNEVATYIGENPDLGQQEFSRLAGRLVAPGDSILNIAAAPDLEVAMTYPVAPNAAVLGLNYRTHDGGSAPVTEAIRSGDVVLTAPVTLVQGGTGLIAHRPVYTDGPDGRELWGVVSLVIDFYAFLRGAGLIEVADTLDVLVVDDRGGELIFGDPEVAHTDHITLEFDFPDGSWTFMATTLGGWPATHPDFGRERAAMISVGLLFLGGLAYTMYLADARRMAQLRLSDAIEALDDGFAMFGPDGRLVMANASYKKIYSEVADITVPGAEFEVLAREELRRGQHSVPPEQREQWVQERVASFLAADTEHVQLHGSGRHIRVSDRRTSDGSTVGLRVDVTELDRAKESAEAANAAKTQFISLLSHELRTPLTVVLGHVRLVRHVDRMEAGRKLFEAIADPDTPRDRIAARAHDVVDTIAASMDRVEQSGDHLLYLINEMLNFAKIESGTLSVEPTPCDIYRIVGPVEEQMRLAAEEKGLSFSVDLHPGCVLADEVRARQILFNLIGNAVKFTETGGIALRVEMLAESVRFTVRDSGPGIPDAERCKIFDAFHQVDSSAARRVGGTGLGLAISLELARAQGGDLSVESVANEGSAFILTLPRAADSAV</sequence>
<dbReference type="STRING" id="641238.SAMN04490244_102420"/>
<keyword evidence="8 11" id="KW-1133">Transmembrane helix</keyword>
<dbReference type="AlphaFoldDB" id="A0A1H9RR83"/>
<keyword evidence="6 11" id="KW-0812">Transmembrane</keyword>